<dbReference type="STRING" id="1091494.MEALZ_3630"/>
<proteinExistence type="predicted"/>
<organism evidence="2 3">
    <name type="scientific">Methylotuvimicrobium alcaliphilum (strain DSM 19304 / NCIMB 14124 / VKM B-2133 / 20Z)</name>
    <name type="common">Methylomicrobium alcaliphilum</name>
    <dbReference type="NCBI Taxonomy" id="1091494"/>
    <lineage>
        <taxon>Bacteria</taxon>
        <taxon>Pseudomonadati</taxon>
        <taxon>Pseudomonadota</taxon>
        <taxon>Gammaproteobacteria</taxon>
        <taxon>Methylococcales</taxon>
        <taxon>Methylococcaceae</taxon>
        <taxon>Methylotuvimicrobium</taxon>
    </lineage>
</organism>
<dbReference type="InterPro" id="IPR001173">
    <property type="entry name" value="Glyco_trans_2-like"/>
</dbReference>
<dbReference type="RefSeq" id="WP_014150043.1">
    <property type="nucleotide sequence ID" value="NC_016112.1"/>
</dbReference>
<dbReference type="PATRIC" id="fig|271065.3.peg.3747"/>
<dbReference type="Gene3D" id="3.90.550.10">
    <property type="entry name" value="Spore Coat Polysaccharide Biosynthesis Protein SpsA, Chain A"/>
    <property type="match status" value="1"/>
</dbReference>
<dbReference type="GO" id="GO:0006487">
    <property type="term" value="P:protein N-linked glycosylation"/>
    <property type="evidence" value="ECO:0007669"/>
    <property type="project" value="TreeGrafter"/>
</dbReference>
<keyword evidence="2" id="KW-0808">Transferase</keyword>
<sequence>MKACVIIPVYNHEDAVGLVVEQLKPYGLPCYLINDGSTTSCSSVLKQLSEREQDWVVLYERPDNGGKGAAVIDGLRLAIADGFSHALQVDADGQHRLEDIDRLLKAAERHPNRLILGKPRFDDTVPKGRLYGRQFTNLWIWINTLSLSIADGMCGFRCYPLVAVEPLLQSTRMGLRMDFDIEIAVRLYWQGVDVLNVETEVRYPLDGVSHFDMLRDNLLISRKHAQLFFGMLIRLPRLLMRHWR</sequence>
<dbReference type="Proteomes" id="UP000008315">
    <property type="component" value="Chromosome"/>
</dbReference>
<dbReference type="Pfam" id="PF00535">
    <property type="entry name" value="Glycos_transf_2"/>
    <property type="match status" value="1"/>
</dbReference>
<evidence type="ECO:0000313" key="2">
    <source>
        <dbReference type="EMBL" id="CCE25288.1"/>
    </source>
</evidence>
<dbReference type="KEGG" id="mah:MEALZ_3630"/>
<dbReference type="AlphaFoldDB" id="G4SWQ9"/>
<name>G4SWQ9_META2</name>
<keyword evidence="3" id="KW-1185">Reference proteome</keyword>
<dbReference type="HOGENOM" id="CLU_033536_7_0_6"/>
<protein>
    <submittedName>
        <fullName evidence="2">Glycosyl transferase family 2</fullName>
    </submittedName>
</protein>
<dbReference type="EMBL" id="FO082060">
    <property type="protein sequence ID" value="CCE25288.1"/>
    <property type="molecule type" value="Genomic_DNA"/>
</dbReference>
<accession>G4SWQ9</accession>
<dbReference type="CDD" id="cd04179">
    <property type="entry name" value="DPM_DPG-synthase_like"/>
    <property type="match status" value="1"/>
</dbReference>
<gene>
    <name evidence="2" type="ordered locus">MEALZ_3630</name>
</gene>
<feature type="domain" description="Glycosyltransferase 2-like" evidence="1">
    <location>
        <begin position="4"/>
        <end position="135"/>
    </location>
</feature>
<evidence type="ECO:0000313" key="3">
    <source>
        <dbReference type="Proteomes" id="UP000008315"/>
    </source>
</evidence>
<dbReference type="InterPro" id="IPR029044">
    <property type="entry name" value="Nucleotide-diphossugar_trans"/>
</dbReference>
<evidence type="ECO:0000259" key="1">
    <source>
        <dbReference type="Pfam" id="PF00535"/>
    </source>
</evidence>
<dbReference type="SUPFAM" id="SSF53448">
    <property type="entry name" value="Nucleotide-diphospho-sugar transferases"/>
    <property type="match status" value="1"/>
</dbReference>
<dbReference type="PANTHER" id="PTHR10859">
    <property type="entry name" value="GLYCOSYL TRANSFERASE"/>
    <property type="match status" value="1"/>
</dbReference>
<reference evidence="3" key="1">
    <citation type="journal article" date="2012" name="J. Bacteriol.">
        <title>Genome sequence of the haloalkaliphilic methanotrophic bacterium Methylomicrobium alcaliphilum 20Z.</title>
        <authorList>
            <person name="Vuilleumier S."/>
            <person name="Khmelenina V.N."/>
            <person name="Bringel F."/>
            <person name="Reshetnikov A.S."/>
            <person name="Lajus A."/>
            <person name="Mangenot S."/>
            <person name="Rouy Z."/>
            <person name="Op den Camp H.J."/>
            <person name="Jetten M.S."/>
            <person name="Dispirito A.A."/>
            <person name="Dunfield P."/>
            <person name="Klotz M.G."/>
            <person name="Semrau J.D."/>
            <person name="Stein L.Y."/>
            <person name="Barbe V."/>
            <person name="Medigue C."/>
            <person name="Trotsenko Y.A."/>
            <person name="Kalyuzhnaya M.G."/>
        </authorList>
    </citation>
    <scope>NUCLEOTIDE SEQUENCE [LARGE SCALE GENOMIC DNA]</scope>
    <source>
        <strain evidence="3">DSM 19304 / NCIMB 14124 / VKM B-2133 / 20Z</strain>
    </source>
</reference>
<dbReference type="PANTHER" id="PTHR10859:SF91">
    <property type="entry name" value="DOLICHYL-PHOSPHATE BETA-GLUCOSYLTRANSFERASE"/>
    <property type="match status" value="1"/>
</dbReference>
<dbReference type="GO" id="GO:0016740">
    <property type="term" value="F:transferase activity"/>
    <property type="evidence" value="ECO:0007669"/>
    <property type="project" value="UniProtKB-KW"/>
</dbReference>